<evidence type="ECO:0000313" key="2">
    <source>
        <dbReference type="EMBL" id="SIT08558.1"/>
    </source>
</evidence>
<proteinExistence type="predicted"/>
<feature type="region of interest" description="Disordered" evidence="1">
    <location>
        <begin position="108"/>
        <end position="130"/>
    </location>
</feature>
<dbReference type="STRING" id="80876.SAMN05421779_106237"/>
<keyword evidence="3" id="KW-1185">Reference proteome</keyword>
<accession>A0A1N7PDB9</accession>
<evidence type="ECO:0000313" key="3">
    <source>
        <dbReference type="Proteomes" id="UP000185678"/>
    </source>
</evidence>
<sequence>MNSPSDHIPSAPAPDSLSASASSLRAVISYISARDERVNPLSVINRAEPDEPVFVLRARDMVATAAIEWWLWCARNRGVPDDKLARAELQRRAADLWIEKRLPTQSGQETGKAVVRSARQERDEPDSVLNHAHPDEPVFVIVASDAVAVEVVEFWAFMAQRHGAPDSKVQAAMEVAKAMARWSHKRVVGTGSRPQRAAPGAAAPEVQRPVHRTHMRLVCLECGHSEKVGEPPFDAELLASVREATDGACPACGAAPSVDPVSGLSRRVLTTEMVAPDSAP</sequence>
<dbReference type="AlphaFoldDB" id="A0A1N7PDB9"/>
<organism evidence="2 3">
    <name type="scientific">Insolitispirillum peregrinum</name>
    <dbReference type="NCBI Taxonomy" id="80876"/>
    <lineage>
        <taxon>Bacteria</taxon>
        <taxon>Pseudomonadati</taxon>
        <taxon>Pseudomonadota</taxon>
        <taxon>Alphaproteobacteria</taxon>
        <taxon>Rhodospirillales</taxon>
        <taxon>Novispirillaceae</taxon>
        <taxon>Insolitispirillum</taxon>
    </lineage>
</organism>
<dbReference type="RefSeq" id="WP_245821511.1">
    <property type="nucleotide sequence ID" value="NZ_FTOA01000006.1"/>
</dbReference>
<evidence type="ECO:0000256" key="1">
    <source>
        <dbReference type="SAM" id="MobiDB-lite"/>
    </source>
</evidence>
<protein>
    <submittedName>
        <fullName evidence="2">Uncharacterized protein</fullName>
    </submittedName>
</protein>
<name>A0A1N7PDB9_9PROT</name>
<reference evidence="2 3" key="1">
    <citation type="submission" date="2017-01" db="EMBL/GenBank/DDBJ databases">
        <authorList>
            <person name="Mah S.A."/>
            <person name="Swanson W.J."/>
            <person name="Moy G.W."/>
            <person name="Vacquier V.D."/>
        </authorList>
    </citation>
    <scope>NUCLEOTIDE SEQUENCE [LARGE SCALE GENOMIC DNA]</scope>
    <source>
        <strain evidence="2 3">DSM 11589</strain>
    </source>
</reference>
<dbReference type="EMBL" id="FTOA01000006">
    <property type="protein sequence ID" value="SIT08558.1"/>
    <property type="molecule type" value="Genomic_DNA"/>
</dbReference>
<dbReference type="Proteomes" id="UP000185678">
    <property type="component" value="Unassembled WGS sequence"/>
</dbReference>
<gene>
    <name evidence="2" type="ORF">SAMN05421779_106237</name>
</gene>